<evidence type="ECO:0000256" key="1">
    <source>
        <dbReference type="SAM" id="MobiDB-lite"/>
    </source>
</evidence>
<keyword evidence="3" id="KW-1185">Reference proteome</keyword>
<evidence type="ECO:0000313" key="2">
    <source>
        <dbReference type="EMBL" id="USW51141.1"/>
    </source>
</evidence>
<dbReference type="AlphaFoldDB" id="A0A9Q9ASF2"/>
<dbReference type="EMBL" id="CP099420">
    <property type="protein sequence ID" value="USW51141.1"/>
    <property type="molecule type" value="Genomic_DNA"/>
</dbReference>
<gene>
    <name evidence="2" type="ORF">Slin15195_G044600</name>
</gene>
<feature type="region of interest" description="Disordered" evidence="1">
    <location>
        <begin position="54"/>
        <end position="90"/>
    </location>
</feature>
<sequence>MAKPTQVDTSHSPKTLITTPGVFHSLMNLLSIPNEVDHSHLVLPYMMPYYSYGIRHSHPRPQTTGASSRTTFSSDSSSSPGEHDQSYKSSYALTSELSPFKVSKLRKSSAAP</sequence>
<accession>A0A9Q9ASF2</accession>
<proteinExistence type="predicted"/>
<evidence type="ECO:0000313" key="3">
    <source>
        <dbReference type="Proteomes" id="UP001056384"/>
    </source>
</evidence>
<protein>
    <submittedName>
        <fullName evidence="2">Uncharacterized protein</fullName>
    </submittedName>
</protein>
<dbReference type="Proteomes" id="UP001056384">
    <property type="component" value="Chromosome 3"/>
</dbReference>
<organism evidence="2 3">
    <name type="scientific">Septoria linicola</name>
    <dbReference type="NCBI Taxonomy" id="215465"/>
    <lineage>
        <taxon>Eukaryota</taxon>
        <taxon>Fungi</taxon>
        <taxon>Dikarya</taxon>
        <taxon>Ascomycota</taxon>
        <taxon>Pezizomycotina</taxon>
        <taxon>Dothideomycetes</taxon>
        <taxon>Dothideomycetidae</taxon>
        <taxon>Mycosphaerellales</taxon>
        <taxon>Mycosphaerellaceae</taxon>
        <taxon>Septoria</taxon>
    </lineage>
</organism>
<name>A0A9Q9ASF2_9PEZI</name>
<feature type="compositionally biased region" description="Low complexity" evidence="1">
    <location>
        <begin position="67"/>
        <end position="79"/>
    </location>
</feature>
<reference evidence="2" key="1">
    <citation type="submission" date="2022-06" db="EMBL/GenBank/DDBJ databases">
        <title>Complete genome sequences of two strains of the flax pathogen Septoria linicola.</title>
        <authorList>
            <person name="Lapalu N."/>
            <person name="Simon A."/>
            <person name="Demenou B."/>
            <person name="Paumier D."/>
            <person name="Guillot M.-P."/>
            <person name="Gout L."/>
            <person name="Valade R."/>
        </authorList>
    </citation>
    <scope>NUCLEOTIDE SEQUENCE</scope>
    <source>
        <strain evidence="2">SE15195</strain>
    </source>
</reference>